<evidence type="ECO:0000313" key="3">
    <source>
        <dbReference type="EMBL" id="TKA43746.1"/>
    </source>
</evidence>
<evidence type="ECO:0000313" key="4">
    <source>
        <dbReference type="Proteomes" id="UP000310066"/>
    </source>
</evidence>
<gene>
    <name evidence="3" type="ORF">B0A54_05505</name>
</gene>
<dbReference type="AlphaFoldDB" id="A0A4U0V756"/>
<evidence type="ECO:0000256" key="1">
    <source>
        <dbReference type="SAM" id="MobiDB-lite"/>
    </source>
</evidence>
<sequence length="151" mass="16746">MSTLMRRRPHTSSPPPWLKATYANTTKPSPPPSPRAYKPPPPSPTLKEPPIETTRPPIQSLITRLFSTRNVQPLPDAEPKDLARGVEASQRVLRGGMLDPRYRPAARRVTAIICALPLAMVLSYVLFERRFMGKEQKIRPGGLGGEEGEVS</sequence>
<reference evidence="3 4" key="1">
    <citation type="submission" date="2017-03" db="EMBL/GenBank/DDBJ databases">
        <title>Genomes of endolithic fungi from Antarctica.</title>
        <authorList>
            <person name="Coleine C."/>
            <person name="Masonjones S."/>
            <person name="Stajich J.E."/>
        </authorList>
    </citation>
    <scope>NUCLEOTIDE SEQUENCE [LARGE SCALE GENOMIC DNA]</scope>
    <source>
        <strain evidence="3 4">CCFEE 5311</strain>
    </source>
</reference>
<accession>A0A4U0V756</accession>
<dbReference type="OrthoDB" id="3784821at2759"/>
<dbReference type="STRING" id="329885.A0A4U0V756"/>
<proteinExistence type="predicted"/>
<organism evidence="3 4">
    <name type="scientific">Friedmanniomyces endolithicus</name>
    <dbReference type="NCBI Taxonomy" id="329885"/>
    <lineage>
        <taxon>Eukaryota</taxon>
        <taxon>Fungi</taxon>
        <taxon>Dikarya</taxon>
        <taxon>Ascomycota</taxon>
        <taxon>Pezizomycotina</taxon>
        <taxon>Dothideomycetes</taxon>
        <taxon>Dothideomycetidae</taxon>
        <taxon>Mycosphaerellales</taxon>
        <taxon>Teratosphaeriaceae</taxon>
        <taxon>Friedmanniomyces</taxon>
    </lineage>
</organism>
<keyword evidence="2" id="KW-0812">Transmembrane</keyword>
<feature type="compositionally biased region" description="Basic residues" evidence="1">
    <location>
        <begin position="1"/>
        <end position="10"/>
    </location>
</feature>
<feature type="compositionally biased region" description="Pro residues" evidence="1">
    <location>
        <begin position="28"/>
        <end position="44"/>
    </location>
</feature>
<comment type="caution">
    <text evidence="3">The sequence shown here is derived from an EMBL/GenBank/DDBJ whole genome shotgun (WGS) entry which is preliminary data.</text>
</comment>
<evidence type="ECO:0000256" key="2">
    <source>
        <dbReference type="SAM" id="Phobius"/>
    </source>
</evidence>
<protein>
    <submittedName>
        <fullName evidence="3">Uncharacterized protein</fullName>
    </submittedName>
</protein>
<keyword evidence="2" id="KW-1133">Transmembrane helix</keyword>
<name>A0A4U0V756_9PEZI</name>
<keyword evidence="2" id="KW-0472">Membrane</keyword>
<feature type="transmembrane region" description="Helical" evidence="2">
    <location>
        <begin position="109"/>
        <end position="127"/>
    </location>
</feature>
<feature type="region of interest" description="Disordered" evidence="1">
    <location>
        <begin position="1"/>
        <end position="56"/>
    </location>
</feature>
<dbReference type="Proteomes" id="UP000310066">
    <property type="component" value="Unassembled WGS sequence"/>
</dbReference>
<dbReference type="EMBL" id="NAJP01000017">
    <property type="protein sequence ID" value="TKA43746.1"/>
    <property type="molecule type" value="Genomic_DNA"/>
</dbReference>